<sequence>MHDKAPLGLIDTPLLDTEEVVQWYFLSLDLVKKYPTLINDDNLLWLCEGVVLIEIGWSHFRFIANFLQTGKLLVPKKFSELDALVNEAEILQLPELVKAVKSYRVDVGESTA</sequence>
<keyword evidence="2" id="KW-1185">Reference proteome</keyword>
<dbReference type="InterPro" id="IPR011333">
    <property type="entry name" value="SKP1/BTB/POZ_sf"/>
</dbReference>
<accession>A0A4W3IIB5</accession>
<dbReference type="Proteomes" id="UP000314986">
    <property type="component" value="Unassembled WGS sequence"/>
</dbReference>
<organism evidence="1 2">
    <name type="scientific">Callorhinchus milii</name>
    <name type="common">Ghost shark</name>
    <dbReference type="NCBI Taxonomy" id="7868"/>
    <lineage>
        <taxon>Eukaryota</taxon>
        <taxon>Metazoa</taxon>
        <taxon>Chordata</taxon>
        <taxon>Craniata</taxon>
        <taxon>Vertebrata</taxon>
        <taxon>Chondrichthyes</taxon>
        <taxon>Holocephali</taxon>
        <taxon>Chimaeriformes</taxon>
        <taxon>Callorhinchidae</taxon>
        <taxon>Callorhinchus</taxon>
    </lineage>
</organism>
<reference evidence="2" key="3">
    <citation type="journal article" date="2014" name="Nature">
        <title>Elephant shark genome provides unique insights into gnathostome evolution.</title>
        <authorList>
            <consortium name="International Elephant Shark Genome Sequencing Consortium"/>
            <person name="Venkatesh B."/>
            <person name="Lee A.P."/>
            <person name="Ravi V."/>
            <person name="Maurya A.K."/>
            <person name="Lian M.M."/>
            <person name="Swann J.B."/>
            <person name="Ohta Y."/>
            <person name="Flajnik M.F."/>
            <person name="Sutoh Y."/>
            <person name="Kasahara M."/>
            <person name="Hoon S."/>
            <person name="Gangu V."/>
            <person name="Roy S.W."/>
            <person name="Irimia M."/>
            <person name="Korzh V."/>
            <person name="Kondrychyn I."/>
            <person name="Lim Z.W."/>
            <person name="Tay B.H."/>
            <person name="Tohari S."/>
            <person name="Kong K.W."/>
            <person name="Ho S."/>
            <person name="Lorente-Galdos B."/>
            <person name="Quilez J."/>
            <person name="Marques-Bonet T."/>
            <person name="Raney B.J."/>
            <person name="Ingham P.W."/>
            <person name="Tay A."/>
            <person name="Hillier L.W."/>
            <person name="Minx P."/>
            <person name="Boehm T."/>
            <person name="Wilson R.K."/>
            <person name="Brenner S."/>
            <person name="Warren W.C."/>
        </authorList>
    </citation>
    <scope>NUCLEOTIDE SEQUENCE [LARGE SCALE GENOMIC DNA]</scope>
</reference>
<name>A0A4W3IIB5_CALMI</name>
<dbReference type="InParanoid" id="A0A4W3IIB5"/>
<evidence type="ECO:0000313" key="2">
    <source>
        <dbReference type="Proteomes" id="UP000314986"/>
    </source>
</evidence>
<dbReference type="AlphaFoldDB" id="A0A4W3IIB5"/>
<dbReference type="GeneTree" id="ENSGT00390000007606"/>
<dbReference type="SUPFAM" id="SSF54695">
    <property type="entry name" value="POZ domain"/>
    <property type="match status" value="1"/>
</dbReference>
<reference evidence="2" key="1">
    <citation type="journal article" date="2006" name="Science">
        <title>Ancient noncoding elements conserved in the human genome.</title>
        <authorList>
            <person name="Venkatesh B."/>
            <person name="Kirkness E.F."/>
            <person name="Loh Y.H."/>
            <person name="Halpern A.L."/>
            <person name="Lee A.P."/>
            <person name="Johnson J."/>
            <person name="Dandona N."/>
            <person name="Viswanathan L.D."/>
            <person name="Tay A."/>
            <person name="Venter J.C."/>
            <person name="Strausberg R.L."/>
            <person name="Brenner S."/>
        </authorList>
    </citation>
    <scope>NUCLEOTIDE SEQUENCE [LARGE SCALE GENOMIC DNA]</scope>
</reference>
<proteinExistence type="predicted"/>
<reference evidence="1" key="4">
    <citation type="submission" date="2025-08" db="UniProtKB">
        <authorList>
            <consortium name="Ensembl"/>
        </authorList>
    </citation>
    <scope>IDENTIFICATION</scope>
</reference>
<evidence type="ECO:0000313" key="1">
    <source>
        <dbReference type="Ensembl" id="ENSCMIP00000026458.1"/>
    </source>
</evidence>
<reference evidence="2" key="2">
    <citation type="journal article" date="2007" name="PLoS Biol.">
        <title>Survey sequencing and comparative analysis of the elephant shark (Callorhinchus milii) genome.</title>
        <authorList>
            <person name="Venkatesh B."/>
            <person name="Kirkness E.F."/>
            <person name="Loh Y.H."/>
            <person name="Halpern A.L."/>
            <person name="Lee A.P."/>
            <person name="Johnson J."/>
            <person name="Dandona N."/>
            <person name="Viswanathan L.D."/>
            <person name="Tay A."/>
            <person name="Venter J.C."/>
            <person name="Strausberg R.L."/>
            <person name="Brenner S."/>
        </authorList>
    </citation>
    <scope>NUCLEOTIDE SEQUENCE [LARGE SCALE GENOMIC DNA]</scope>
</reference>
<reference evidence="1" key="5">
    <citation type="submission" date="2025-09" db="UniProtKB">
        <authorList>
            <consortium name="Ensembl"/>
        </authorList>
    </citation>
    <scope>IDENTIFICATION</scope>
</reference>
<dbReference type="STRING" id="7868.ENSCMIP00000026458"/>
<protein>
    <submittedName>
        <fullName evidence="1">Uncharacterized protein</fullName>
    </submittedName>
</protein>
<dbReference type="Ensembl" id="ENSCMIT00000026888.1">
    <property type="protein sequence ID" value="ENSCMIP00000026458.1"/>
    <property type="gene ID" value="ENSCMIG00000011591.1"/>
</dbReference>
<dbReference type="Gene3D" id="3.30.710.10">
    <property type="entry name" value="Potassium Channel Kv1.1, Chain A"/>
    <property type="match status" value="1"/>
</dbReference>